<name>A0A2N8KW17_9BURK</name>
<dbReference type="OrthoDB" id="8583485at2"/>
<feature type="signal peptide" evidence="1">
    <location>
        <begin position="1"/>
        <end position="24"/>
    </location>
</feature>
<keyword evidence="4" id="KW-1185">Reference proteome</keyword>
<dbReference type="RefSeq" id="WP_102767577.1">
    <property type="nucleotide sequence ID" value="NZ_POSP01000003.1"/>
</dbReference>
<dbReference type="Pfam" id="PF11984">
    <property type="entry name" value="DUF3485"/>
    <property type="match status" value="1"/>
</dbReference>
<evidence type="ECO:0000259" key="2">
    <source>
        <dbReference type="Pfam" id="PF11984"/>
    </source>
</evidence>
<evidence type="ECO:0000256" key="1">
    <source>
        <dbReference type="SAM" id="SignalP"/>
    </source>
</evidence>
<dbReference type="InterPro" id="IPR054653">
    <property type="entry name" value="EpsI_type_B_pred"/>
</dbReference>
<gene>
    <name evidence="3" type="primary">epsI</name>
    <name evidence="3" type="ORF">C1O66_09070</name>
</gene>
<feature type="domain" description="Methanolan biosynthesis EpsI" evidence="2">
    <location>
        <begin position="10"/>
        <end position="216"/>
    </location>
</feature>
<protein>
    <submittedName>
        <fullName evidence="3">EpsI family protein</fullName>
    </submittedName>
</protein>
<evidence type="ECO:0000313" key="4">
    <source>
        <dbReference type="Proteomes" id="UP000235916"/>
    </source>
</evidence>
<proteinExistence type="predicted"/>
<accession>A0A2N8KW17</accession>
<organism evidence="3 4">
    <name type="scientific">Kinneretia aquatilis</name>
    <dbReference type="NCBI Taxonomy" id="2070761"/>
    <lineage>
        <taxon>Bacteria</taxon>
        <taxon>Pseudomonadati</taxon>
        <taxon>Pseudomonadota</taxon>
        <taxon>Betaproteobacteria</taxon>
        <taxon>Burkholderiales</taxon>
        <taxon>Sphaerotilaceae</taxon>
        <taxon>Roseateles</taxon>
    </lineage>
</organism>
<evidence type="ECO:0000313" key="3">
    <source>
        <dbReference type="EMBL" id="PND37658.1"/>
    </source>
</evidence>
<comment type="caution">
    <text evidence="3">The sequence shown here is derived from an EMBL/GenBank/DDBJ whole genome shotgun (WGS) entry which is preliminary data.</text>
</comment>
<feature type="chain" id="PRO_5014692493" evidence="1">
    <location>
        <begin position="25"/>
        <end position="225"/>
    </location>
</feature>
<dbReference type="Proteomes" id="UP000235916">
    <property type="component" value="Unassembled WGS sequence"/>
</dbReference>
<dbReference type="EMBL" id="POSP01000003">
    <property type="protein sequence ID" value="PND37658.1"/>
    <property type="molecule type" value="Genomic_DNA"/>
</dbReference>
<dbReference type="InterPro" id="IPR014263">
    <property type="entry name" value="Methanolan_biosynth_EpsI"/>
</dbReference>
<reference evidence="3 4" key="1">
    <citation type="submission" date="2018-01" db="EMBL/GenBank/DDBJ databases">
        <title>Draft genome sequence of Paucibacter aquatile CR182 isolated from freshwater of the Nakdong River.</title>
        <authorList>
            <person name="Choi A."/>
            <person name="Chung E.J."/>
        </authorList>
    </citation>
    <scope>NUCLEOTIDE SEQUENCE [LARGE SCALE GENOMIC DNA]</scope>
    <source>
        <strain evidence="3 4">CR182</strain>
    </source>
</reference>
<dbReference type="NCBIfam" id="NF045609">
    <property type="entry name" value="EpsI_type_B"/>
    <property type="match status" value="1"/>
</dbReference>
<sequence>MHFNRTAAIVMTVLMLASAGAAHRMTPRVHLTDQIGKPDLETLFPKSFGAWRLDTSMPVILPAPDVQARLDQIYNQVLSRSYINGQGQRIMLSVAYGGDQSDGTRVHRPEVCYPAQGFQILSNRAAELPVAGKDLHVRQLTSKLSQRMEPITYWVVVGDQAVRSATEQKVAQLAYGVRGIIPDGLLVRVSSIDANSEAAFAVQHQYLTDLAGALQPAARVRVFGR</sequence>
<keyword evidence="1" id="KW-0732">Signal</keyword>
<dbReference type="NCBIfam" id="TIGR02914">
    <property type="entry name" value="EpsI_fam"/>
    <property type="match status" value="1"/>
</dbReference>
<dbReference type="AlphaFoldDB" id="A0A2N8KW17"/>